<name>A0A1T4KU68_9FIRM</name>
<gene>
    <name evidence="1" type="ORF">SAMN02745114_00609</name>
</gene>
<dbReference type="EMBL" id="FUWW01000005">
    <property type="protein sequence ID" value="SJZ45992.1"/>
    <property type="molecule type" value="Genomic_DNA"/>
</dbReference>
<dbReference type="AlphaFoldDB" id="A0A1T4KU68"/>
<keyword evidence="1" id="KW-0808">Transferase</keyword>
<dbReference type="OrthoDB" id="86584at2"/>
<protein>
    <submittedName>
        <fullName evidence="1">Lysine-N-methylase</fullName>
    </submittedName>
</protein>
<dbReference type="NCBIfam" id="NF038110">
    <property type="entry name" value="Lys_methyl_FliB"/>
    <property type="match status" value="1"/>
</dbReference>
<keyword evidence="2" id="KW-1185">Reference proteome</keyword>
<dbReference type="RefSeq" id="WP_078768106.1">
    <property type="nucleotide sequence ID" value="NZ_FUWW01000005.1"/>
</dbReference>
<sequence length="321" mass="37390">MKIVKPTFYKNFKCIAGACPDSCCQGWEVDADIESLEYYKTLDPSLEIKQRIDRVLSKDEFDNTIFTLAPKKRCPFLNDENLCDMHIAIGGEHTPYTCRTFPRFIYDFGGTREIGISFSCPVASDMMYDLPSFEFEEEMTDELPSLNDIDGMLYYTLVKARKEAYAKVKDKSKPISQRLSNLLDFAQDLQSQLDDYPDGNDESIDFFEVFENPELINPEWEIKVENREVKPISNVQANENIAMYFLYKYFLQAVYDRDVLSKAKMAVVGVLVNTYFGEDSWTIHLWSKETEHSQYNMDRYKKLLKTAKCLSVEELKKRLIK</sequence>
<proteinExistence type="predicted"/>
<accession>A0A1T4KU68</accession>
<evidence type="ECO:0000313" key="2">
    <source>
        <dbReference type="Proteomes" id="UP000190657"/>
    </source>
</evidence>
<dbReference type="STRING" id="290054.SAMN02745114_00609"/>
<organism evidence="1 2">
    <name type="scientific">Eubacterium coprostanoligenes</name>
    <dbReference type="NCBI Taxonomy" id="290054"/>
    <lineage>
        <taxon>Bacteria</taxon>
        <taxon>Bacillati</taxon>
        <taxon>Bacillota</taxon>
        <taxon>Clostridia</taxon>
        <taxon>Eubacteriales</taxon>
        <taxon>Eubacteriaceae</taxon>
        <taxon>Eubacterium</taxon>
    </lineage>
</organism>
<evidence type="ECO:0000313" key="1">
    <source>
        <dbReference type="EMBL" id="SJZ45992.1"/>
    </source>
</evidence>
<dbReference type="GO" id="GO:0008168">
    <property type="term" value="F:methyltransferase activity"/>
    <property type="evidence" value="ECO:0007669"/>
    <property type="project" value="UniProtKB-KW"/>
</dbReference>
<reference evidence="1 2" key="1">
    <citation type="submission" date="2017-02" db="EMBL/GenBank/DDBJ databases">
        <authorList>
            <person name="Peterson S.W."/>
        </authorList>
    </citation>
    <scope>NUCLEOTIDE SEQUENCE [LARGE SCALE GENOMIC DNA]</scope>
    <source>
        <strain evidence="1 2">ATCC 51222</strain>
    </source>
</reference>
<keyword evidence="1" id="KW-0489">Methyltransferase</keyword>
<dbReference type="GO" id="GO:0032259">
    <property type="term" value="P:methylation"/>
    <property type="evidence" value="ECO:0007669"/>
    <property type="project" value="UniProtKB-KW"/>
</dbReference>
<dbReference type="Proteomes" id="UP000190657">
    <property type="component" value="Unassembled WGS sequence"/>
</dbReference>